<evidence type="ECO:0000313" key="1">
    <source>
        <dbReference type="EMBL" id="KAH0465996.1"/>
    </source>
</evidence>
<comment type="caution">
    <text evidence="1">The sequence shown here is derived from an EMBL/GenBank/DDBJ whole genome shotgun (WGS) entry which is preliminary data.</text>
</comment>
<dbReference type="Proteomes" id="UP000775213">
    <property type="component" value="Unassembled WGS sequence"/>
</dbReference>
<sequence>MIPYPKRRTGKILPAIIKNLYPEAKESFDNDIRRRPIQAFQGFPTQINSIDCEILWWYGGVQGLRWWSGGVQSLMWWFGEEQGLKWWSGEEQGLRWWSGGTLAVVEEEQGGKSSLFLS</sequence>
<organism evidence="1 2">
    <name type="scientific">Dendrobium chrysotoxum</name>
    <name type="common">Orchid</name>
    <dbReference type="NCBI Taxonomy" id="161865"/>
    <lineage>
        <taxon>Eukaryota</taxon>
        <taxon>Viridiplantae</taxon>
        <taxon>Streptophyta</taxon>
        <taxon>Embryophyta</taxon>
        <taxon>Tracheophyta</taxon>
        <taxon>Spermatophyta</taxon>
        <taxon>Magnoliopsida</taxon>
        <taxon>Liliopsida</taxon>
        <taxon>Asparagales</taxon>
        <taxon>Orchidaceae</taxon>
        <taxon>Epidendroideae</taxon>
        <taxon>Malaxideae</taxon>
        <taxon>Dendrobiinae</taxon>
        <taxon>Dendrobium</taxon>
    </lineage>
</organism>
<proteinExistence type="predicted"/>
<reference evidence="1 2" key="1">
    <citation type="journal article" date="2021" name="Hortic Res">
        <title>Chromosome-scale assembly of the Dendrobium chrysotoxum genome enhances the understanding of orchid evolution.</title>
        <authorList>
            <person name="Zhang Y."/>
            <person name="Zhang G.Q."/>
            <person name="Zhang D."/>
            <person name="Liu X.D."/>
            <person name="Xu X.Y."/>
            <person name="Sun W.H."/>
            <person name="Yu X."/>
            <person name="Zhu X."/>
            <person name="Wang Z.W."/>
            <person name="Zhao X."/>
            <person name="Zhong W.Y."/>
            <person name="Chen H."/>
            <person name="Yin W.L."/>
            <person name="Huang T."/>
            <person name="Niu S.C."/>
            <person name="Liu Z.J."/>
        </authorList>
    </citation>
    <scope>NUCLEOTIDE SEQUENCE [LARGE SCALE GENOMIC DNA]</scope>
    <source>
        <strain evidence="1">Lindl</strain>
    </source>
</reference>
<evidence type="ECO:0000313" key="2">
    <source>
        <dbReference type="Proteomes" id="UP000775213"/>
    </source>
</evidence>
<dbReference type="AlphaFoldDB" id="A0AAV7HBK0"/>
<name>A0AAV7HBK0_DENCH</name>
<protein>
    <submittedName>
        <fullName evidence="1">Uncharacterized protein</fullName>
    </submittedName>
</protein>
<dbReference type="EMBL" id="JAGFBR010000006">
    <property type="protein sequence ID" value="KAH0465996.1"/>
    <property type="molecule type" value="Genomic_DNA"/>
</dbReference>
<gene>
    <name evidence="1" type="ORF">IEQ34_006099</name>
</gene>
<accession>A0AAV7HBK0</accession>
<keyword evidence="2" id="KW-1185">Reference proteome</keyword>